<evidence type="ECO:0000256" key="6">
    <source>
        <dbReference type="SAM" id="Phobius"/>
    </source>
</evidence>
<sequence>MGVEASTKAPHEAIDATSGVGIVDSVQHGTHRGLKPRHGQMIAFGGAVGTGLFVSTGAVLAMGGPAFILVCYLWMAFMMYLVITSLVEIATLLPAQGVSVSYYGTQMVSKSLGFALGYLYIYSLGILVPYEITAGALIIEYWGSPVPTAVWITIFIFAIVGLNLLPVSMYGESEFWFSFIKLVTMIGLIILTIVLFFGGGPEADGVLGFHYWKDPGATTTWIVNGPIGYLVAFTGVMVYSAFPFTFSPELVIYASGEMANPRKDLPVAAKRYILRLFFFYVGTVLAIGIICPYNASDLTNGGAGAKSSPFVVGIQKAGIRGLGSVINAVILMSAWSAGNAFLYMASRGLYSMAVAGQAPAVFKRCNKQGNPYVAVCTIGLFGPLAYMNVGTDSSTVFNWFISMINTTGFISWVCVSIIYLRFRKAWNAQGRPPLPYKRNVQPWGAWVTGIFFTALTLLNGFNVFLKGQWSTATFITTYIGLPAFIVLYLAHKFVACRNDPWAYPVGEINLQSPDEALTEYDTGVDEESASKNIWGRFAAKLK</sequence>
<dbReference type="GO" id="GO:0016020">
    <property type="term" value="C:membrane"/>
    <property type="evidence" value="ECO:0007669"/>
    <property type="project" value="UniProtKB-SubCell"/>
</dbReference>
<dbReference type="InterPro" id="IPR004841">
    <property type="entry name" value="AA-permease/SLC12A_dom"/>
</dbReference>
<evidence type="ECO:0000256" key="3">
    <source>
        <dbReference type="ARBA" id="ARBA00022692"/>
    </source>
</evidence>
<feature type="transmembrane region" description="Helical" evidence="6">
    <location>
        <begin position="41"/>
        <end position="61"/>
    </location>
</feature>
<dbReference type="PIRSF" id="PIRSF006060">
    <property type="entry name" value="AA_transporter"/>
    <property type="match status" value="1"/>
</dbReference>
<feature type="transmembrane region" description="Helical" evidence="6">
    <location>
        <begin position="221"/>
        <end position="242"/>
    </location>
</feature>
<dbReference type="EMBL" id="MU004565">
    <property type="protein sequence ID" value="KAF2647990.1"/>
    <property type="molecule type" value="Genomic_DNA"/>
</dbReference>
<dbReference type="AlphaFoldDB" id="A0A6A6SK69"/>
<feature type="transmembrane region" description="Helical" evidence="6">
    <location>
        <begin position="272"/>
        <end position="295"/>
    </location>
</feature>
<dbReference type="PANTHER" id="PTHR43341">
    <property type="entry name" value="AMINO ACID PERMEASE"/>
    <property type="match status" value="1"/>
</dbReference>
<keyword evidence="5 6" id="KW-0472">Membrane</keyword>
<feature type="transmembrane region" description="Helical" evidence="6">
    <location>
        <begin position="372"/>
        <end position="390"/>
    </location>
</feature>
<keyword evidence="3 6" id="KW-0812">Transmembrane</keyword>
<comment type="subcellular location">
    <subcellularLocation>
        <location evidence="1">Membrane</location>
        <topology evidence="1">Multi-pass membrane protein</topology>
    </subcellularLocation>
</comment>
<feature type="domain" description="Amino acid permease/ SLC12A" evidence="7">
    <location>
        <begin position="38"/>
        <end position="495"/>
    </location>
</feature>
<evidence type="ECO:0000259" key="7">
    <source>
        <dbReference type="Pfam" id="PF00324"/>
    </source>
</evidence>
<evidence type="ECO:0000256" key="4">
    <source>
        <dbReference type="ARBA" id="ARBA00022989"/>
    </source>
</evidence>
<dbReference type="OrthoDB" id="3900342at2759"/>
<dbReference type="Gene3D" id="1.20.1740.10">
    <property type="entry name" value="Amino acid/polyamine transporter I"/>
    <property type="match status" value="1"/>
</dbReference>
<evidence type="ECO:0000256" key="5">
    <source>
        <dbReference type="ARBA" id="ARBA00023136"/>
    </source>
</evidence>
<dbReference type="GO" id="GO:0015171">
    <property type="term" value="F:amino acid transmembrane transporter activity"/>
    <property type="evidence" value="ECO:0007669"/>
    <property type="project" value="TreeGrafter"/>
</dbReference>
<feature type="transmembrane region" description="Helical" evidence="6">
    <location>
        <begin position="396"/>
        <end position="422"/>
    </location>
</feature>
<evidence type="ECO:0000256" key="1">
    <source>
        <dbReference type="ARBA" id="ARBA00004141"/>
    </source>
</evidence>
<proteinExistence type="predicted"/>
<feature type="transmembrane region" description="Helical" evidence="6">
    <location>
        <begin position="443"/>
        <end position="465"/>
    </location>
</feature>
<evidence type="ECO:0000313" key="8">
    <source>
        <dbReference type="EMBL" id="KAF2647990.1"/>
    </source>
</evidence>
<keyword evidence="4 6" id="KW-1133">Transmembrane helix</keyword>
<reference evidence="8" key="1">
    <citation type="journal article" date="2020" name="Stud. Mycol.">
        <title>101 Dothideomycetes genomes: a test case for predicting lifestyles and emergence of pathogens.</title>
        <authorList>
            <person name="Haridas S."/>
            <person name="Albert R."/>
            <person name="Binder M."/>
            <person name="Bloem J."/>
            <person name="Labutti K."/>
            <person name="Salamov A."/>
            <person name="Andreopoulos B."/>
            <person name="Baker S."/>
            <person name="Barry K."/>
            <person name="Bills G."/>
            <person name="Bluhm B."/>
            <person name="Cannon C."/>
            <person name="Castanera R."/>
            <person name="Culley D."/>
            <person name="Daum C."/>
            <person name="Ezra D."/>
            <person name="Gonzalez J."/>
            <person name="Henrissat B."/>
            <person name="Kuo A."/>
            <person name="Liang C."/>
            <person name="Lipzen A."/>
            <person name="Lutzoni F."/>
            <person name="Magnuson J."/>
            <person name="Mondo S."/>
            <person name="Nolan M."/>
            <person name="Ohm R."/>
            <person name="Pangilinan J."/>
            <person name="Park H.-J."/>
            <person name="Ramirez L."/>
            <person name="Alfaro M."/>
            <person name="Sun H."/>
            <person name="Tritt A."/>
            <person name="Yoshinaga Y."/>
            <person name="Zwiers L.-H."/>
            <person name="Turgeon B."/>
            <person name="Goodwin S."/>
            <person name="Spatafora J."/>
            <person name="Crous P."/>
            <person name="Grigoriev I."/>
        </authorList>
    </citation>
    <scope>NUCLEOTIDE SEQUENCE</scope>
    <source>
        <strain evidence="8">CBS 122681</strain>
    </source>
</reference>
<dbReference type="Proteomes" id="UP000799324">
    <property type="component" value="Unassembled WGS sequence"/>
</dbReference>
<feature type="transmembrane region" description="Helical" evidence="6">
    <location>
        <begin position="179"/>
        <end position="201"/>
    </location>
</feature>
<accession>A0A6A6SK69</accession>
<gene>
    <name evidence="8" type="ORF">K491DRAFT_671346</name>
</gene>
<feature type="transmembrane region" description="Helical" evidence="6">
    <location>
        <begin position="114"/>
        <end position="142"/>
    </location>
</feature>
<organism evidence="8 9">
    <name type="scientific">Lophiostoma macrostomum CBS 122681</name>
    <dbReference type="NCBI Taxonomy" id="1314788"/>
    <lineage>
        <taxon>Eukaryota</taxon>
        <taxon>Fungi</taxon>
        <taxon>Dikarya</taxon>
        <taxon>Ascomycota</taxon>
        <taxon>Pezizomycotina</taxon>
        <taxon>Dothideomycetes</taxon>
        <taxon>Pleosporomycetidae</taxon>
        <taxon>Pleosporales</taxon>
        <taxon>Lophiostomataceae</taxon>
        <taxon>Lophiostoma</taxon>
    </lineage>
</organism>
<feature type="transmembrane region" description="Helical" evidence="6">
    <location>
        <begin position="148"/>
        <end position="167"/>
    </location>
</feature>
<feature type="transmembrane region" description="Helical" evidence="6">
    <location>
        <begin position="67"/>
        <end position="93"/>
    </location>
</feature>
<keyword evidence="9" id="KW-1185">Reference proteome</keyword>
<evidence type="ECO:0000313" key="9">
    <source>
        <dbReference type="Proteomes" id="UP000799324"/>
    </source>
</evidence>
<protein>
    <submittedName>
        <fullName evidence="8">Proline transporter</fullName>
    </submittedName>
</protein>
<dbReference type="Pfam" id="PF00324">
    <property type="entry name" value="AA_permease"/>
    <property type="match status" value="1"/>
</dbReference>
<feature type="transmembrane region" description="Helical" evidence="6">
    <location>
        <begin position="471"/>
        <end position="490"/>
    </location>
</feature>
<keyword evidence="2" id="KW-0813">Transport</keyword>
<evidence type="ECO:0000256" key="2">
    <source>
        <dbReference type="ARBA" id="ARBA00022448"/>
    </source>
</evidence>
<dbReference type="InterPro" id="IPR050524">
    <property type="entry name" value="APC_YAT"/>
</dbReference>
<dbReference type="FunFam" id="1.20.1740.10:FF:000001">
    <property type="entry name" value="Amino acid permease"/>
    <property type="match status" value="1"/>
</dbReference>
<dbReference type="PANTHER" id="PTHR43341:SF38">
    <property type="entry name" value="PROLINE TRANSPORTER (EUROFUNG)"/>
    <property type="match status" value="1"/>
</dbReference>
<feature type="transmembrane region" description="Helical" evidence="6">
    <location>
        <begin position="325"/>
        <end position="345"/>
    </location>
</feature>
<name>A0A6A6SK69_9PLEO</name>